<name>A0A2G1MH79_9RHOB</name>
<sequence>MSQHFSLLGLTARPVTGKDRLSEEVDRVQALLDGAQPPADCSPEIPVAPGRGPMRVLRQYETVMTPSGLRTRRATAEGFHPAATVDAFDRMELQARRRDPEGPALFTVAQVEAGRVYAALAERVEAAGVKCSSIEGQAKAGDGSSSWIDAVIHDIQRYRRMLRAIGGEVVLAPQRRRADDPRRTIRARQLVDAVCVQSMTINELRRQYGWADTQRTRGPLREALCGALDRLYAL</sequence>
<comment type="caution">
    <text evidence="1">The sequence shown here is derived from an EMBL/GenBank/DDBJ whole genome shotgun (WGS) entry which is preliminary data.</text>
</comment>
<accession>A0A2G1MH79</accession>
<dbReference type="OrthoDB" id="7667008at2"/>
<dbReference type="RefSeq" id="WP_099276301.1">
    <property type="nucleotide sequence ID" value="NZ_KZ304956.1"/>
</dbReference>
<dbReference type="AlphaFoldDB" id="A0A2G1MH79"/>
<reference evidence="1 2" key="1">
    <citation type="submission" date="2017-08" db="EMBL/GenBank/DDBJ databases">
        <title>Draft Genome Sequence of Loktanella cinnabarina Strain XM1, Isolated from Coastal Surface Water.</title>
        <authorList>
            <person name="Ma R."/>
            <person name="Wang J."/>
            <person name="Wang Q."/>
            <person name="Ma Z."/>
            <person name="Li J."/>
            <person name="Chen L."/>
        </authorList>
    </citation>
    <scope>NUCLEOTIDE SEQUENCE [LARGE SCALE GENOMIC DNA]</scope>
    <source>
        <strain evidence="1 2">XM1</strain>
    </source>
</reference>
<evidence type="ECO:0000313" key="1">
    <source>
        <dbReference type="EMBL" id="PHP28010.1"/>
    </source>
</evidence>
<organism evidence="1 2">
    <name type="scientific">Limimaricola cinnabarinus</name>
    <dbReference type="NCBI Taxonomy" id="1125964"/>
    <lineage>
        <taxon>Bacteria</taxon>
        <taxon>Pseudomonadati</taxon>
        <taxon>Pseudomonadota</taxon>
        <taxon>Alphaproteobacteria</taxon>
        <taxon>Rhodobacterales</taxon>
        <taxon>Paracoccaceae</taxon>
        <taxon>Limimaricola</taxon>
    </lineage>
</organism>
<protein>
    <submittedName>
        <fullName evidence="1">Uncharacterized protein</fullName>
    </submittedName>
</protein>
<dbReference type="Proteomes" id="UP000221860">
    <property type="component" value="Unassembled WGS sequence"/>
</dbReference>
<proteinExistence type="predicted"/>
<dbReference type="EMBL" id="NQWH01000010">
    <property type="protein sequence ID" value="PHP28010.1"/>
    <property type="molecule type" value="Genomic_DNA"/>
</dbReference>
<gene>
    <name evidence="1" type="ORF">CJ301_08480</name>
</gene>
<evidence type="ECO:0000313" key="2">
    <source>
        <dbReference type="Proteomes" id="UP000221860"/>
    </source>
</evidence>
<keyword evidence="2" id="KW-1185">Reference proteome</keyword>